<dbReference type="OrthoDB" id="431840at2"/>
<accession>E0UEU2</accession>
<evidence type="ECO:0000259" key="4">
    <source>
        <dbReference type="PROSITE" id="PS50887"/>
    </source>
</evidence>
<dbReference type="HOGENOM" id="CLU_006380_1_0_3"/>
<dbReference type="InterPro" id="IPR035919">
    <property type="entry name" value="EAL_sf"/>
</dbReference>
<dbReference type="Pfam" id="PF01590">
    <property type="entry name" value="GAF"/>
    <property type="match status" value="2"/>
</dbReference>
<evidence type="ECO:0000313" key="6">
    <source>
        <dbReference type="Proteomes" id="UP000008206"/>
    </source>
</evidence>
<dbReference type="Proteomes" id="UP000008206">
    <property type="component" value="Chromosome"/>
</dbReference>
<dbReference type="eggNOG" id="COG2203">
    <property type="taxonomic scope" value="Bacteria"/>
</dbReference>
<dbReference type="EMBL" id="CP002198">
    <property type="protein sequence ID" value="ADN13072.1"/>
    <property type="molecule type" value="Genomic_DNA"/>
</dbReference>
<sequence>MTKKNHNQEQLLLKITNFIHHSRDFKDSLQKIAQAARDFLKVDRVKIYQFAEDGSGEVIAESTNLERLPSLLGLHFPGTDIPLKIREQFAKARQGVIIDVSAKRKTINILNEYSDLKQTNYQQPSYSTVHPCHLRYLLAMGVLSSLAIPIFYWDKLWGLLVAHHSEPRRFSQEQLWTIELLCRQISLALAQNTLIAQFQKQKQQEEFIQKINTIIDNDPSPNLSQGWQQVLSEILKTLEADGARLYITSLLAEQSDQLYTYGIQPIFPELEAQPQWQALMKGKTQQAAQTEINKQPQTDSTALNLTTRPLIYTLAELCNDPQYHLLSKAFSNQSIQSFLFIPLRSRSQWVGCLTLFRQEREWETLWAGRENPDQRNQMPRQSFVAWCEIQRGVPDWTGEQLKLAEILGLHLYMILTQQRLTHLIHHQASYDPITQLPNWIIFNHRLALALVDATHGSNMLGVLIIDLNQFKRINDSLGHGVGDYLLQKASDRLQNCLESYSFLEPLLARWHGAGFIVLLSQLAYVDEAINFSQKLLNDFQEPFYVQSQAIYLGVSIGIALAPYDGDSSEVLLKNAESAMYQAKQQGKNTYQLYRPGSNQDFNKLILEADLRKAIERNEFVLHYQPQIELATGKLIGVEALIRWQHPCLGMVSPALFIPLAEETGLICPIGEWALKTACHQYQIWQQAGLPKIQMAVNLSAFQLQQYDIVARIAKIIQETRINPRDLELEITETTVIQNLERMTSIIEQLKQMGIKIAIDDFGTGYSSLNVLKHLPVNTLKIDKSFVQDLSNDPNDAKLCQAIIMLGKAFKLEVLAEGVETIKQLEFLKNCGCDHAQGFLISRPVPPDALLGSLLHAQLCGTSSVPQLIPSPSALLAKTFHQTLQDWYSLNLPNFNALEKGLTAAPETDVPNEFSSREPNLLTTPLLTLSTEQHQANENLQQYLDLKQEIQHFSTRERIFREVAPKICSSHRLDDILNTIVTEVRHLLHSDRVFLYRFNEHWVGTVVVESVAAPEFSILGESIDEPCFRDQYVKYYHQGRVKAIEDIEQAEIALCHRELLKRYQVKANLVLPVVAFDQLWGLLIAHDCHQPRKWLDHEITLLSQITITAAIAIHQGELHQQLQNANLELKKLSAIDGLTQVANRHRFDVYLEQEWRRLMRSRHSLSLILSDVDHFKWYNDTYGHLAGDHCLQQIARVIKTSVGRPADLVARYGGEEFAIVLPETSLKGALFVAEQIRQKVKNLTIPHTKSAYQCVTLSLGVASLIPSGALSPKALINAADEALYQAKANGRDRVVSIP</sequence>
<proteinExistence type="predicted"/>
<evidence type="ECO:0000313" key="5">
    <source>
        <dbReference type="EMBL" id="ADN13072.1"/>
    </source>
</evidence>
<dbReference type="SUPFAM" id="SSF55781">
    <property type="entry name" value="GAF domain-like"/>
    <property type="match status" value="3"/>
</dbReference>
<dbReference type="eggNOG" id="COG4251">
    <property type="taxonomic scope" value="Bacteria"/>
</dbReference>
<dbReference type="FunFam" id="3.30.70.270:FF:000001">
    <property type="entry name" value="Diguanylate cyclase domain protein"/>
    <property type="match status" value="1"/>
</dbReference>
<feature type="domain" description="EAL" evidence="3">
    <location>
        <begin position="603"/>
        <end position="857"/>
    </location>
</feature>
<dbReference type="Pfam" id="PF00990">
    <property type="entry name" value="GGDEF"/>
    <property type="match status" value="2"/>
</dbReference>
<dbReference type="CDD" id="cd01948">
    <property type="entry name" value="EAL"/>
    <property type="match status" value="1"/>
</dbReference>
<feature type="domain" description="GGDEF" evidence="4">
    <location>
        <begin position="458"/>
        <end position="595"/>
    </location>
</feature>
<dbReference type="InterPro" id="IPR050706">
    <property type="entry name" value="Cyclic-di-GMP_PDE-like"/>
</dbReference>
<keyword evidence="1" id="KW-0472">Membrane</keyword>
<dbReference type="InterPro" id="IPR003018">
    <property type="entry name" value="GAF"/>
</dbReference>
<keyword evidence="6" id="KW-1185">Reference proteome</keyword>
<dbReference type="NCBIfam" id="TIGR00254">
    <property type="entry name" value="GGDEF"/>
    <property type="match status" value="2"/>
</dbReference>
<dbReference type="InterPro" id="IPR029016">
    <property type="entry name" value="GAF-like_dom_sf"/>
</dbReference>
<name>E0UEU2_GLOV7</name>
<evidence type="ECO:0000259" key="2">
    <source>
        <dbReference type="PROSITE" id="PS50046"/>
    </source>
</evidence>
<dbReference type="SUPFAM" id="SSF141868">
    <property type="entry name" value="EAL domain-like"/>
    <property type="match status" value="1"/>
</dbReference>
<gene>
    <name evidence="5" type="ordered locus">Cyan7822_1063</name>
</gene>
<dbReference type="InterPro" id="IPR016132">
    <property type="entry name" value="Phyto_chromo_attachment"/>
</dbReference>
<keyword evidence="1" id="KW-1133">Transmembrane helix</keyword>
<dbReference type="Gene3D" id="3.30.70.270">
    <property type="match status" value="2"/>
</dbReference>
<dbReference type="PROSITE" id="PS50887">
    <property type="entry name" value="GGDEF"/>
    <property type="match status" value="2"/>
</dbReference>
<dbReference type="InterPro" id="IPR000160">
    <property type="entry name" value="GGDEF_dom"/>
</dbReference>
<dbReference type="GO" id="GO:0071111">
    <property type="term" value="F:cyclic-guanylate-specific phosphodiesterase activity"/>
    <property type="evidence" value="ECO:0007669"/>
    <property type="project" value="InterPro"/>
</dbReference>
<dbReference type="eggNOG" id="COG5001">
    <property type="taxonomic scope" value="Bacteria"/>
</dbReference>
<dbReference type="SMART" id="SM00052">
    <property type="entry name" value="EAL"/>
    <property type="match status" value="1"/>
</dbReference>
<dbReference type="STRING" id="497965.Cyan7822_1063"/>
<dbReference type="PROSITE" id="PS50883">
    <property type="entry name" value="EAL"/>
    <property type="match status" value="1"/>
</dbReference>
<dbReference type="eggNOG" id="COG3706">
    <property type="taxonomic scope" value="Bacteria"/>
</dbReference>
<dbReference type="PANTHER" id="PTHR33121:SF71">
    <property type="entry name" value="OXYGEN SENSOR PROTEIN DOSP"/>
    <property type="match status" value="1"/>
</dbReference>
<dbReference type="Gene3D" id="3.20.20.450">
    <property type="entry name" value="EAL domain"/>
    <property type="match status" value="1"/>
</dbReference>
<feature type="domain" description="GGDEF" evidence="4">
    <location>
        <begin position="1162"/>
        <end position="1297"/>
    </location>
</feature>
<organism evidence="5 6">
    <name type="scientific">Gloeothece verrucosa (strain PCC 7822)</name>
    <name type="common">Cyanothece sp. (strain PCC 7822)</name>
    <dbReference type="NCBI Taxonomy" id="497965"/>
    <lineage>
        <taxon>Bacteria</taxon>
        <taxon>Bacillati</taxon>
        <taxon>Cyanobacteriota</taxon>
        <taxon>Cyanophyceae</taxon>
        <taxon>Oscillatoriophycideae</taxon>
        <taxon>Chroococcales</taxon>
        <taxon>Aphanothecaceae</taxon>
        <taxon>Gloeothece</taxon>
        <taxon>Gloeothece verrucosa</taxon>
    </lineage>
</organism>
<keyword evidence="1" id="KW-0812">Transmembrane</keyword>
<dbReference type="SMART" id="SM00065">
    <property type="entry name" value="GAF"/>
    <property type="match status" value="3"/>
</dbReference>
<reference evidence="6" key="1">
    <citation type="journal article" date="2011" name="MBio">
        <title>Novel metabolic attributes of the genus Cyanothece, comprising a group of unicellular nitrogen-fixing Cyanobacteria.</title>
        <authorList>
            <person name="Bandyopadhyay A."/>
            <person name="Elvitigala T."/>
            <person name="Welsh E."/>
            <person name="Stockel J."/>
            <person name="Liberton M."/>
            <person name="Min H."/>
            <person name="Sherman L.A."/>
            <person name="Pakrasi H.B."/>
        </authorList>
    </citation>
    <scope>NUCLEOTIDE SEQUENCE [LARGE SCALE GENOMIC DNA]</scope>
    <source>
        <strain evidence="6">PCC 7822</strain>
    </source>
</reference>
<dbReference type="CDD" id="cd01949">
    <property type="entry name" value="GGDEF"/>
    <property type="match status" value="2"/>
</dbReference>
<dbReference type="Gene3D" id="3.30.450.40">
    <property type="match status" value="3"/>
</dbReference>
<dbReference type="KEGG" id="cyj:Cyan7822_1063"/>
<dbReference type="PROSITE" id="PS50046">
    <property type="entry name" value="PHYTOCHROME_2"/>
    <property type="match status" value="2"/>
</dbReference>
<evidence type="ECO:0000259" key="3">
    <source>
        <dbReference type="PROSITE" id="PS50883"/>
    </source>
</evidence>
<dbReference type="InterPro" id="IPR001633">
    <property type="entry name" value="EAL_dom"/>
</dbReference>
<dbReference type="SMART" id="SM00267">
    <property type="entry name" value="GGDEF"/>
    <property type="match status" value="2"/>
</dbReference>
<dbReference type="PANTHER" id="PTHR33121">
    <property type="entry name" value="CYCLIC DI-GMP PHOSPHODIESTERASE PDEF"/>
    <property type="match status" value="1"/>
</dbReference>
<dbReference type="InterPro" id="IPR043128">
    <property type="entry name" value="Rev_trsase/Diguanyl_cyclase"/>
</dbReference>
<dbReference type="Pfam" id="PF00563">
    <property type="entry name" value="EAL"/>
    <property type="match status" value="1"/>
</dbReference>
<dbReference type="InterPro" id="IPR029787">
    <property type="entry name" value="Nucleotide_cyclase"/>
</dbReference>
<feature type="domain" description="Phytochrome chromophore attachment site" evidence="2">
    <location>
        <begin position="971"/>
        <end position="1107"/>
    </location>
</feature>
<evidence type="ECO:0000256" key="1">
    <source>
        <dbReference type="SAM" id="Phobius"/>
    </source>
</evidence>
<feature type="domain" description="Phytochrome chromophore attachment site" evidence="2">
    <location>
        <begin position="24"/>
        <end position="184"/>
    </location>
</feature>
<dbReference type="SUPFAM" id="SSF55073">
    <property type="entry name" value="Nucleotide cyclase"/>
    <property type="match status" value="2"/>
</dbReference>
<feature type="transmembrane region" description="Helical" evidence="1">
    <location>
        <begin position="134"/>
        <end position="153"/>
    </location>
</feature>
<dbReference type="RefSeq" id="WP_013321179.1">
    <property type="nucleotide sequence ID" value="NC_014501.1"/>
</dbReference>
<dbReference type="FunFam" id="3.20.20.450:FF:000001">
    <property type="entry name" value="Cyclic di-GMP phosphodiesterase yahA"/>
    <property type="match status" value="1"/>
</dbReference>
<protein>
    <submittedName>
        <fullName evidence="5">Diguanylate cyclase/phosphodiesterase with GAF sensor</fullName>
    </submittedName>
</protein>